<evidence type="ECO:0000256" key="1">
    <source>
        <dbReference type="SAM" id="MobiDB-lite"/>
    </source>
</evidence>
<feature type="domain" description="PB1-like" evidence="2">
    <location>
        <begin position="2"/>
        <end position="92"/>
    </location>
</feature>
<evidence type="ECO:0000313" key="3">
    <source>
        <dbReference type="EMBL" id="KAK1383511.1"/>
    </source>
</evidence>
<accession>A0AAD8IDI6</accession>
<evidence type="ECO:0000259" key="2">
    <source>
        <dbReference type="Pfam" id="PF26130"/>
    </source>
</evidence>
<organism evidence="3 4">
    <name type="scientific">Heracleum sosnowskyi</name>
    <dbReference type="NCBI Taxonomy" id="360622"/>
    <lineage>
        <taxon>Eukaryota</taxon>
        <taxon>Viridiplantae</taxon>
        <taxon>Streptophyta</taxon>
        <taxon>Embryophyta</taxon>
        <taxon>Tracheophyta</taxon>
        <taxon>Spermatophyta</taxon>
        <taxon>Magnoliopsida</taxon>
        <taxon>eudicotyledons</taxon>
        <taxon>Gunneridae</taxon>
        <taxon>Pentapetalae</taxon>
        <taxon>asterids</taxon>
        <taxon>campanulids</taxon>
        <taxon>Apiales</taxon>
        <taxon>Apiaceae</taxon>
        <taxon>Apioideae</taxon>
        <taxon>apioid superclade</taxon>
        <taxon>Tordylieae</taxon>
        <taxon>Tordyliinae</taxon>
        <taxon>Heracleum</taxon>
    </lineage>
</organism>
<evidence type="ECO:0000313" key="4">
    <source>
        <dbReference type="Proteomes" id="UP001237642"/>
    </source>
</evidence>
<feature type="region of interest" description="Disordered" evidence="1">
    <location>
        <begin position="116"/>
        <end position="149"/>
    </location>
</feature>
<reference evidence="3" key="1">
    <citation type="submission" date="2023-02" db="EMBL/GenBank/DDBJ databases">
        <title>Genome of toxic invasive species Heracleum sosnowskyi carries increased number of genes despite the absence of recent whole-genome duplications.</title>
        <authorList>
            <person name="Schelkunov M."/>
            <person name="Shtratnikova V."/>
            <person name="Makarenko M."/>
            <person name="Klepikova A."/>
            <person name="Omelchenko D."/>
            <person name="Novikova G."/>
            <person name="Obukhova E."/>
            <person name="Bogdanov V."/>
            <person name="Penin A."/>
            <person name="Logacheva M."/>
        </authorList>
    </citation>
    <scope>NUCLEOTIDE SEQUENCE</scope>
    <source>
        <strain evidence="3">Hsosn_3</strain>
        <tissue evidence="3">Leaf</tissue>
    </source>
</reference>
<sequence length="179" mass="21180">MGFFAYPPNEPVQYVGGVFNHFVDIETDDMRFSDLDHYAVAFDYNMSNFLVYFQCDGHFFEKNVRVLYVDESIREMVDICLSYGSIHLYINHFDLEDLQTKQAEMAEIVEKQNKDEGFVSEKSRESDLDFENEEEDDESEDLEFNTDMSDEELMENVKNRKIRKAALINKQNTKLRIFL</sequence>
<protein>
    <recommendedName>
        <fullName evidence="2">PB1-like domain-containing protein</fullName>
    </recommendedName>
</protein>
<comment type="caution">
    <text evidence="3">The sequence shown here is derived from an EMBL/GenBank/DDBJ whole genome shotgun (WGS) entry which is preliminary data.</text>
</comment>
<reference evidence="3" key="2">
    <citation type="submission" date="2023-05" db="EMBL/GenBank/DDBJ databases">
        <authorList>
            <person name="Schelkunov M.I."/>
        </authorList>
    </citation>
    <scope>NUCLEOTIDE SEQUENCE</scope>
    <source>
        <strain evidence="3">Hsosn_3</strain>
        <tissue evidence="3">Leaf</tissue>
    </source>
</reference>
<dbReference type="AlphaFoldDB" id="A0AAD8IDI6"/>
<name>A0AAD8IDI6_9APIA</name>
<gene>
    <name evidence="3" type="ORF">POM88_021246</name>
</gene>
<dbReference type="InterPro" id="IPR058594">
    <property type="entry name" value="PB1-like_dom_pln"/>
</dbReference>
<keyword evidence="4" id="KW-1185">Reference proteome</keyword>
<dbReference type="EMBL" id="JAUIZM010000005">
    <property type="protein sequence ID" value="KAK1383511.1"/>
    <property type="molecule type" value="Genomic_DNA"/>
</dbReference>
<dbReference type="Pfam" id="PF26130">
    <property type="entry name" value="PB1-like"/>
    <property type="match status" value="1"/>
</dbReference>
<dbReference type="Proteomes" id="UP001237642">
    <property type="component" value="Unassembled WGS sequence"/>
</dbReference>
<proteinExistence type="predicted"/>
<feature type="compositionally biased region" description="Acidic residues" evidence="1">
    <location>
        <begin position="128"/>
        <end position="149"/>
    </location>
</feature>
<feature type="compositionally biased region" description="Basic and acidic residues" evidence="1">
    <location>
        <begin position="116"/>
        <end position="127"/>
    </location>
</feature>